<proteinExistence type="inferred from homology"/>
<dbReference type="PANTHER" id="PTHR34216:SF11">
    <property type="entry name" value="CHITOOLIGOSACCHARIDE DEACETYLASE"/>
    <property type="match status" value="1"/>
</dbReference>
<comment type="caution">
    <text evidence="7">The sequence shown here is derived from an EMBL/GenBank/DDBJ whole genome shotgun (WGS) entry which is preliminary data.</text>
</comment>
<comment type="similarity">
    <text evidence="2">Belongs to the polysaccharide deacetylase family.</text>
</comment>
<dbReference type="OrthoDB" id="2795102at2"/>
<sequence>MKLREFMAGLARKAGRHLNTQPLGMRNREPLVSFTFDDIADSAARHGAAILDAHGIKGTFYVAAGLLGTRDEFWNLATADDIRRLNAAGHEIGCHTHDHRKVDELSAAELAAQCDANHAALTAICGPIDLPNFAYPFGRQSLPRKRDLQRRFTSCRSVYEGLNAGRIDRAMLRVTELYDRTLTADKLARTLDAAAAQNGWVIFYTHDVADNPSWIGASPRLMTEVIEAVEARGFPCVTVREALARIGLPEA</sequence>
<reference evidence="7 8" key="1">
    <citation type="submission" date="2018-05" db="EMBL/GenBank/DDBJ databases">
        <title>Genomic Encyclopedia of Type Strains, Phase IV (KMG-IV): sequencing the most valuable type-strain genomes for metagenomic binning, comparative biology and taxonomic classification.</title>
        <authorList>
            <person name="Goeker M."/>
        </authorList>
    </citation>
    <scope>NUCLEOTIDE SEQUENCE [LARGE SCALE GENOMIC DNA]</scope>
    <source>
        <strain evidence="7 8">DSM 6462</strain>
    </source>
</reference>
<dbReference type="AlphaFoldDB" id="A0A2V3UHN5"/>
<keyword evidence="8" id="KW-1185">Reference proteome</keyword>
<gene>
    <name evidence="7" type="ORF">C7450_101642</name>
</gene>
<dbReference type="Proteomes" id="UP000248021">
    <property type="component" value="Unassembled WGS sequence"/>
</dbReference>
<comment type="function">
    <text evidence="1">Is involved in generating a small heat-stable compound (Nod), an acylated oligomer of N-acetylglucosamine, that stimulates mitosis in various plant protoplasts.</text>
</comment>
<dbReference type="PANTHER" id="PTHR34216">
    <property type="match status" value="1"/>
</dbReference>
<evidence type="ECO:0000256" key="2">
    <source>
        <dbReference type="ARBA" id="ARBA00010973"/>
    </source>
</evidence>
<organism evidence="7 8">
    <name type="scientific">Chelatococcus asaccharovorans</name>
    <dbReference type="NCBI Taxonomy" id="28210"/>
    <lineage>
        <taxon>Bacteria</taxon>
        <taxon>Pseudomonadati</taxon>
        <taxon>Pseudomonadota</taxon>
        <taxon>Alphaproteobacteria</taxon>
        <taxon>Hyphomicrobiales</taxon>
        <taxon>Chelatococcaceae</taxon>
        <taxon>Chelatococcus</taxon>
    </lineage>
</organism>
<dbReference type="SUPFAM" id="SSF88713">
    <property type="entry name" value="Glycoside hydrolase/deacetylase"/>
    <property type="match status" value="1"/>
</dbReference>
<evidence type="ECO:0000313" key="7">
    <source>
        <dbReference type="EMBL" id="PXW64882.1"/>
    </source>
</evidence>
<dbReference type="Gene3D" id="3.20.20.370">
    <property type="entry name" value="Glycoside hydrolase/deacetylase"/>
    <property type="match status" value="1"/>
</dbReference>
<evidence type="ECO:0000256" key="5">
    <source>
        <dbReference type="ARBA" id="ARBA00032976"/>
    </source>
</evidence>
<feature type="domain" description="NodB homology" evidence="6">
    <location>
        <begin position="30"/>
        <end position="251"/>
    </location>
</feature>
<dbReference type="InterPro" id="IPR051398">
    <property type="entry name" value="Polysacch_Deacetylase"/>
</dbReference>
<evidence type="ECO:0000256" key="4">
    <source>
        <dbReference type="ARBA" id="ARBA00022729"/>
    </source>
</evidence>
<dbReference type="GO" id="GO:0016810">
    <property type="term" value="F:hydrolase activity, acting on carbon-nitrogen (but not peptide) bonds"/>
    <property type="evidence" value="ECO:0007669"/>
    <property type="project" value="InterPro"/>
</dbReference>
<evidence type="ECO:0000256" key="1">
    <source>
        <dbReference type="ARBA" id="ARBA00003236"/>
    </source>
</evidence>
<dbReference type="EMBL" id="QJJK01000001">
    <property type="protein sequence ID" value="PXW64882.1"/>
    <property type="molecule type" value="Genomic_DNA"/>
</dbReference>
<dbReference type="PROSITE" id="PS51677">
    <property type="entry name" value="NODB"/>
    <property type="match status" value="1"/>
</dbReference>
<evidence type="ECO:0000256" key="3">
    <source>
        <dbReference type="ARBA" id="ARBA00020071"/>
    </source>
</evidence>
<accession>A0A2V3UHN5</accession>
<dbReference type="InterPro" id="IPR011330">
    <property type="entry name" value="Glyco_hydro/deAcase_b/a-brl"/>
</dbReference>
<dbReference type="InterPro" id="IPR002509">
    <property type="entry name" value="NODB_dom"/>
</dbReference>
<dbReference type="GO" id="GO:0005975">
    <property type="term" value="P:carbohydrate metabolic process"/>
    <property type="evidence" value="ECO:0007669"/>
    <property type="project" value="InterPro"/>
</dbReference>
<name>A0A2V3UHN5_9HYPH</name>
<protein>
    <recommendedName>
        <fullName evidence="3">Chitooligosaccharide deacetylase</fullName>
    </recommendedName>
    <alternativeName>
        <fullName evidence="5">Nodulation protein B</fullName>
    </alternativeName>
</protein>
<dbReference type="CDD" id="cd10967">
    <property type="entry name" value="CE4_GLA_like_6s"/>
    <property type="match status" value="1"/>
</dbReference>
<evidence type="ECO:0000313" key="8">
    <source>
        <dbReference type="Proteomes" id="UP000248021"/>
    </source>
</evidence>
<dbReference type="RefSeq" id="WP_110372904.1">
    <property type="nucleotide sequence ID" value="NZ_JAHBRY010000001.1"/>
</dbReference>
<dbReference type="Pfam" id="PF01522">
    <property type="entry name" value="Polysacc_deac_1"/>
    <property type="match status" value="1"/>
</dbReference>
<evidence type="ECO:0000259" key="6">
    <source>
        <dbReference type="PROSITE" id="PS51677"/>
    </source>
</evidence>
<keyword evidence="4" id="KW-0732">Signal</keyword>